<dbReference type="PANTHER" id="PTHR18968:SF120">
    <property type="entry name" value="ACETOLACTATE SYNTHASE LARGE SUBUNIT"/>
    <property type="match status" value="1"/>
</dbReference>
<dbReference type="GO" id="GO:0009097">
    <property type="term" value="P:isoleucine biosynthetic process"/>
    <property type="evidence" value="ECO:0007669"/>
    <property type="project" value="TreeGrafter"/>
</dbReference>
<dbReference type="InterPro" id="IPR045229">
    <property type="entry name" value="TPP_enz"/>
</dbReference>
<dbReference type="CDD" id="cd07035">
    <property type="entry name" value="TPP_PYR_POX_like"/>
    <property type="match status" value="1"/>
</dbReference>
<dbReference type="GO" id="GO:0030976">
    <property type="term" value="F:thiamine pyrophosphate binding"/>
    <property type="evidence" value="ECO:0007669"/>
    <property type="project" value="InterPro"/>
</dbReference>
<feature type="domain" description="Thiamine pyrophosphate enzyme N-terminal TPP-binding" evidence="6">
    <location>
        <begin position="16"/>
        <end position="128"/>
    </location>
</feature>
<dbReference type="SUPFAM" id="SSF52518">
    <property type="entry name" value="Thiamin diphosphate-binding fold (THDP-binding)"/>
    <property type="match status" value="2"/>
</dbReference>
<comment type="similarity">
    <text evidence="1 3">Belongs to the TPP enzyme family.</text>
</comment>
<protein>
    <submittedName>
        <fullName evidence="7">Thiamine pyrophosphate protein</fullName>
    </submittedName>
</protein>
<dbReference type="GO" id="GO:0050660">
    <property type="term" value="F:flavin adenine dinucleotide binding"/>
    <property type="evidence" value="ECO:0007669"/>
    <property type="project" value="TreeGrafter"/>
</dbReference>
<dbReference type="Pfam" id="PF02775">
    <property type="entry name" value="TPP_enzyme_C"/>
    <property type="match status" value="1"/>
</dbReference>
<dbReference type="Proteomes" id="UP000637423">
    <property type="component" value="Unassembled WGS sequence"/>
</dbReference>
<dbReference type="Pfam" id="PF02776">
    <property type="entry name" value="TPP_enzyme_N"/>
    <property type="match status" value="1"/>
</dbReference>
<dbReference type="Gene3D" id="3.40.50.1220">
    <property type="entry name" value="TPP-binding domain"/>
    <property type="match status" value="1"/>
</dbReference>
<evidence type="ECO:0000313" key="8">
    <source>
        <dbReference type="Proteomes" id="UP000637423"/>
    </source>
</evidence>
<reference evidence="7" key="1">
    <citation type="journal article" date="2014" name="Int. J. Syst. Evol. Microbiol.">
        <title>Complete genome sequence of Corynebacterium casei LMG S-19264T (=DSM 44701T), isolated from a smear-ripened cheese.</title>
        <authorList>
            <consortium name="US DOE Joint Genome Institute (JGI-PGF)"/>
            <person name="Walter F."/>
            <person name="Albersmeier A."/>
            <person name="Kalinowski J."/>
            <person name="Ruckert C."/>
        </authorList>
    </citation>
    <scope>NUCLEOTIDE SEQUENCE</scope>
    <source>
        <strain evidence="7">CGMCC 1.10998</strain>
    </source>
</reference>
<evidence type="ECO:0000256" key="1">
    <source>
        <dbReference type="ARBA" id="ARBA00007812"/>
    </source>
</evidence>
<reference evidence="7" key="2">
    <citation type="submission" date="2020-09" db="EMBL/GenBank/DDBJ databases">
        <authorList>
            <person name="Sun Q."/>
            <person name="Zhou Y."/>
        </authorList>
    </citation>
    <scope>NUCLEOTIDE SEQUENCE</scope>
    <source>
        <strain evidence="7">CGMCC 1.10998</strain>
    </source>
</reference>
<evidence type="ECO:0000259" key="4">
    <source>
        <dbReference type="Pfam" id="PF00205"/>
    </source>
</evidence>
<dbReference type="CDD" id="cd00568">
    <property type="entry name" value="TPP_enzymes"/>
    <property type="match status" value="1"/>
</dbReference>
<evidence type="ECO:0000313" key="7">
    <source>
        <dbReference type="EMBL" id="GGC81671.1"/>
    </source>
</evidence>
<accession>A0A916UQC3</accession>
<keyword evidence="8" id="KW-1185">Reference proteome</keyword>
<dbReference type="InterPro" id="IPR012001">
    <property type="entry name" value="Thiamin_PyroP_enz_TPP-bd_dom"/>
</dbReference>
<gene>
    <name evidence="7" type="ORF">GCM10011396_31140</name>
</gene>
<dbReference type="InterPro" id="IPR029061">
    <property type="entry name" value="THDP-binding"/>
</dbReference>
<dbReference type="AlphaFoldDB" id="A0A916UQC3"/>
<dbReference type="EMBL" id="BMED01000003">
    <property type="protein sequence ID" value="GGC81671.1"/>
    <property type="molecule type" value="Genomic_DNA"/>
</dbReference>
<evidence type="ECO:0000259" key="6">
    <source>
        <dbReference type="Pfam" id="PF02776"/>
    </source>
</evidence>
<dbReference type="FunFam" id="3.40.50.970:FF:000007">
    <property type="entry name" value="Acetolactate synthase"/>
    <property type="match status" value="1"/>
</dbReference>
<dbReference type="RefSeq" id="WP_188567023.1">
    <property type="nucleotide sequence ID" value="NZ_BMED01000003.1"/>
</dbReference>
<proteinExistence type="inferred from homology"/>
<dbReference type="InterPro" id="IPR012000">
    <property type="entry name" value="Thiamin_PyroP_enz_cen_dom"/>
</dbReference>
<dbReference type="GO" id="GO:0005948">
    <property type="term" value="C:acetolactate synthase complex"/>
    <property type="evidence" value="ECO:0007669"/>
    <property type="project" value="TreeGrafter"/>
</dbReference>
<dbReference type="GO" id="GO:0009099">
    <property type="term" value="P:L-valine biosynthetic process"/>
    <property type="evidence" value="ECO:0007669"/>
    <property type="project" value="TreeGrafter"/>
</dbReference>
<dbReference type="InterPro" id="IPR029035">
    <property type="entry name" value="DHS-like_NAD/FAD-binding_dom"/>
</dbReference>
<dbReference type="GO" id="GO:0000287">
    <property type="term" value="F:magnesium ion binding"/>
    <property type="evidence" value="ECO:0007669"/>
    <property type="project" value="InterPro"/>
</dbReference>
<evidence type="ECO:0000256" key="3">
    <source>
        <dbReference type="RuleBase" id="RU362132"/>
    </source>
</evidence>
<dbReference type="PANTHER" id="PTHR18968">
    <property type="entry name" value="THIAMINE PYROPHOSPHATE ENZYMES"/>
    <property type="match status" value="1"/>
</dbReference>
<keyword evidence="2 3" id="KW-0786">Thiamine pyrophosphate</keyword>
<dbReference type="InterPro" id="IPR011766">
    <property type="entry name" value="TPP_enzyme_TPP-bd"/>
</dbReference>
<comment type="caution">
    <text evidence="7">The sequence shown here is derived from an EMBL/GenBank/DDBJ whole genome shotgun (WGS) entry which is preliminary data.</text>
</comment>
<dbReference type="SUPFAM" id="SSF52467">
    <property type="entry name" value="DHS-like NAD/FAD-binding domain"/>
    <property type="match status" value="1"/>
</dbReference>
<sequence>MAFYFTYSIVMHKLRSGGQLVVDALQVHGVDIVFGVPGESYLPVLDALYDSDIRFIINRQEGGAAFMADAYGKMTGRPGICFVTRGPGATNAAIGVHTAFQDSTPMILFVGQVGNDFVEREAFQEIDYRRMYGQMAKWVAQIDRADRIPEYIARAFQVATSGRPGPVVLALPEDVLAASADIADTRRYMPVQASPAPTQLAELRTRLQRAQRPVVILGGSGWSEDACQDIAGFAASNHLPVGCAFRFQDLMDNAHPNYIGDVGIGINPKLAQRIRDADLVIAIGPRLGEMTTSGYSILEAPVPRQSLIHIHSDALELGRVYQADLMINSGMPQIAAALKSMQAVDASAWKDSVQAAKTELAAYQTEPPIFKSKETPLNLWQLVQDLMNVAAKDTIITNGAGNYATWAHRFYRYGGWRTQLAPTSGAMGYGVPAGIAAKIMQPERTVVTFAGDGEYLMNGQELATAVQYRAGVIIIVFNNGMFGTIRMHQEREFPTRVSGTELHNPDFAALARAYGAAGEVVEKTEEFAPALQRALAHTQTTSLPALIELRYDGNLITPNASLDAIRNTALENQAKLEKI</sequence>
<dbReference type="Pfam" id="PF00205">
    <property type="entry name" value="TPP_enzyme_M"/>
    <property type="match status" value="1"/>
</dbReference>
<name>A0A916UQC3_9BURK</name>
<evidence type="ECO:0000259" key="5">
    <source>
        <dbReference type="Pfam" id="PF02775"/>
    </source>
</evidence>
<dbReference type="GO" id="GO:0003984">
    <property type="term" value="F:acetolactate synthase activity"/>
    <property type="evidence" value="ECO:0007669"/>
    <property type="project" value="TreeGrafter"/>
</dbReference>
<organism evidence="7 8">
    <name type="scientific">Undibacterium terreum</name>
    <dbReference type="NCBI Taxonomy" id="1224302"/>
    <lineage>
        <taxon>Bacteria</taxon>
        <taxon>Pseudomonadati</taxon>
        <taxon>Pseudomonadota</taxon>
        <taxon>Betaproteobacteria</taxon>
        <taxon>Burkholderiales</taxon>
        <taxon>Oxalobacteraceae</taxon>
        <taxon>Undibacterium</taxon>
    </lineage>
</organism>
<feature type="domain" description="Thiamine pyrophosphate enzyme central" evidence="4">
    <location>
        <begin position="201"/>
        <end position="336"/>
    </location>
</feature>
<feature type="domain" description="Thiamine pyrophosphate enzyme TPP-binding" evidence="5">
    <location>
        <begin position="399"/>
        <end position="541"/>
    </location>
</feature>
<dbReference type="Gene3D" id="3.40.50.970">
    <property type="match status" value="2"/>
</dbReference>
<evidence type="ECO:0000256" key="2">
    <source>
        <dbReference type="ARBA" id="ARBA00023052"/>
    </source>
</evidence>
<dbReference type="NCBIfam" id="NF006052">
    <property type="entry name" value="PRK08199.1"/>
    <property type="match status" value="1"/>
</dbReference>